<sequence length="110" mass="12137">MVAAGDGERVTYAINPDAIGKIKIDNKAHGAESIIFDCIRSVTLAIVSMQVTLPLNVMVKMDTASQEKVLETLRTSGENETDRQYTKVRELGESYGKKTINRQGQDVHQV</sequence>
<name>C6HRK8_AJECH</name>
<accession>C6HRK8</accession>
<dbReference type="Proteomes" id="UP000002624">
    <property type="component" value="Unassembled WGS sequence"/>
</dbReference>
<dbReference type="VEuPathDB" id="FungiDB:HCDG_08593"/>
<evidence type="ECO:0000313" key="1">
    <source>
        <dbReference type="EMBL" id="EER37142.1"/>
    </source>
</evidence>
<dbReference type="EMBL" id="GG692436">
    <property type="protein sequence ID" value="EER37142.1"/>
    <property type="molecule type" value="Genomic_DNA"/>
</dbReference>
<proteinExistence type="predicted"/>
<dbReference type="HOGENOM" id="CLU_2170345_0_0_1"/>
<dbReference type="AlphaFoldDB" id="C6HRK8"/>
<evidence type="ECO:0000313" key="2">
    <source>
        <dbReference type="Proteomes" id="UP000002624"/>
    </source>
</evidence>
<gene>
    <name evidence="1" type="ORF">HCDG_08593</name>
</gene>
<organism evidence="1 2">
    <name type="scientific">Ajellomyces capsulatus (strain H143)</name>
    <name type="common">Darling's disease fungus</name>
    <name type="synonym">Histoplasma capsulatum</name>
    <dbReference type="NCBI Taxonomy" id="544712"/>
    <lineage>
        <taxon>Eukaryota</taxon>
        <taxon>Fungi</taxon>
        <taxon>Dikarya</taxon>
        <taxon>Ascomycota</taxon>
        <taxon>Pezizomycotina</taxon>
        <taxon>Eurotiomycetes</taxon>
        <taxon>Eurotiomycetidae</taxon>
        <taxon>Onygenales</taxon>
        <taxon>Ajellomycetaceae</taxon>
        <taxon>Histoplasma</taxon>
    </lineage>
</organism>
<protein>
    <submittedName>
        <fullName evidence="1">Uncharacterized protein</fullName>
    </submittedName>
</protein>
<reference evidence="2" key="1">
    <citation type="submission" date="2009-05" db="EMBL/GenBank/DDBJ databases">
        <title>The genome sequence of Ajellomyces capsulatus strain H143.</title>
        <authorList>
            <person name="Champion M."/>
            <person name="Cuomo C.A."/>
            <person name="Ma L.-J."/>
            <person name="Henn M.R."/>
            <person name="Sil A."/>
            <person name="Goldman B."/>
            <person name="Young S.K."/>
            <person name="Kodira C.D."/>
            <person name="Zeng Q."/>
            <person name="Koehrsen M."/>
            <person name="Alvarado L."/>
            <person name="Berlin A.M."/>
            <person name="Borenstein D."/>
            <person name="Chen Z."/>
            <person name="Engels R."/>
            <person name="Freedman E."/>
            <person name="Gellesch M."/>
            <person name="Goldberg J."/>
            <person name="Griggs A."/>
            <person name="Gujja S."/>
            <person name="Heiman D.I."/>
            <person name="Hepburn T.A."/>
            <person name="Howarth C."/>
            <person name="Jen D."/>
            <person name="Larson L."/>
            <person name="Lewis B."/>
            <person name="Mehta T."/>
            <person name="Park D."/>
            <person name="Pearson M."/>
            <person name="Roberts A."/>
            <person name="Saif S."/>
            <person name="Shea T.D."/>
            <person name="Shenoy N."/>
            <person name="Sisk P."/>
            <person name="Stolte C."/>
            <person name="Sykes S."/>
            <person name="Walk T."/>
            <person name="White J."/>
            <person name="Yandava C."/>
            <person name="Klein B."/>
            <person name="McEwen J.G."/>
            <person name="Puccia R."/>
            <person name="Goldman G.H."/>
            <person name="Felipe M.S."/>
            <person name="Nino-Vega G."/>
            <person name="San-Blas G."/>
            <person name="Taylor J.W."/>
            <person name="Mendoza L."/>
            <person name="Galagan J.E."/>
            <person name="Nusbaum C."/>
            <person name="Birren B.W."/>
        </authorList>
    </citation>
    <scope>NUCLEOTIDE SEQUENCE [LARGE SCALE GENOMIC DNA]</scope>
    <source>
        <strain evidence="2">H143</strain>
    </source>
</reference>